<reference evidence="2 3" key="1">
    <citation type="journal article" date="2015" name="Nature">
        <title>rRNA introns, odd ribosomes, and small enigmatic genomes across a large radiation of phyla.</title>
        <authorList>
            <person name="Brown C.T."/>
            <person name="Hug L.A."/>
            <person name="Thomas B.C."/>
            <person name="Sharon I."/>
            <person name="Castelle C.J."/>
            <person name="Singh A."/>
            <person name="Wilkins M.J."/>
            <person name="Williams K.H."/>
            <person name="Banfield J.F."/>
        </authorList>
    </citation>
    <scope>NUCLEOTIDE SEQUENCE [LARGE SCALE GENOMIC DNA]</scope>
</reference>
<sequence>MKHGIKIKDQSARWRTKIKSLNIANNVKVFIVFLLSLCLLVNIFFSQLISPIYFHLVNDDRQSVVQFLKSIRPLYFFEKEYDKYKEIYGNNIYFDVFSEENSQNQKIKEFEQILSKNPRSRDALYGLYLLYKEKDDDKTAEGYLKQAKAIDPKIN</sequence>
<organism evidence="2 3">
    <name type="scientific">Candidatus Roizmanbacteria bacterium GW2011_GWC2_35_12</name>
    <dbReference type="NCBI Taxonomy" id="1618485"/>
    <lineage>
        <taxon>Bacteria</taxon>
        <taxon>Candidatus Roizmaniibacteriota</taxon>
    </lineage>
</organism>
<dbReference type="InterPro" id="IPR011990">
    <property type="entry name" value="TPR-like_helical_dom_sf"/>
</dbReference>
<proteinExistence type="predicted"/>
<dbReference type="AlphaFoldDB" id="A0A0G0BDY3"/>
<dbReference type="Gene3D" id="1.25.40.10">
    <property type="entry name" value="Tetratricopeptide repeat domain"/>
    <property type="match status" value="1"/>
</dbReference>
<comment type="caution">
    <text evidence="2">The sequence shown here is derived from an EMBL/GenBank/DDBJ whole genome shotgun (WGS) entry which is preliminary data.</text>
</comment>
<keyword evidence="1" id="KW-0472">Membrane</keyword>
<keyword evidence="1" id="KW-0812">Transmembrane</keyword>
<evidence type="ECO:0000313" key="3">
    <source>
        <dbReference type="Proteomes" id="UP000034127"/>
    </source>
</evidence>
<dbReference type="SUPFAM" id="SSF81901">
    <property type="entry name" value="HCP-like"/>
    <property type="match status" value="1"/>
</dbReference>
<accession>A0A0G0BDY3</accession>
<name>A0A0G0BDY3_9BACT</name>
<protein>
    <submittedName>
        <fullName evidence="2">Uncharacterized protein</fullName>
    </submittedName>
</protein>
<dbReference type="EMBL" id="LBPX01000011">
    <property type="protein sequence ID" value="KKP67614.1"/>
    <property type="molecule type" value="Genomic_DNA"/>
</dbReference>
<evidence type="ECO:0000313" key="2">
    <source>
        <dbReference type="EMBL" id="KKP67614.1"/>
    </source>
</evidence>
<evidence type="ECO:0000256" key="1">
    <source>
        <dbReference type="SAM" id="Phobius"/>
    </source>
</evidence>
<feature type="transmembrane region" description="Helical" evidence="1">
    <location>
        <begin position="21"/>
        <end position="45"/>
    </location>
</feature>
<keyword evidence="1" id="KW-1133">Transmembrane helix</keyword>
<gene>
    <name evidence="2" type="ORF">UR63_C0011G0017</name>
</gene>
<dbReference type="Proteomes" id="UP000034127">
    <property type="component" value="Unassembled WGS sequence"/>
</dbReference>